<dbReference type="RefSeq" id="WP_184098556.1">
    <property type="nucleotide sequence ID" value="NZ_JACIJH010000007.1"/>
</dbReference>
<dbReference type="EMBL" id="JACIJH010000007">
    <property type="protein sequence ID" value="MBB5707060.1"/>
    <property type="molecule type" value="Genomic_DNA"/>
</dbReference>
<evidence type="ECO:0000313" key="1">
    <source>
        <dbReference type="EMBL" id="MBB5707060.1"/>
    </source>
</evidence>
<accession>A0A7W9B6A5</accession>
<gene>
    <name evidence="1" type="ORF">FHR21_002422</name>
</gene>
<sequence length="301" mass="31872">MSGAARTPVAGAGSIVTFQPGDLLLAASDVDDRNIDLRNHRGPGRILHVGAAFDAKSTLWTGVEGLLVGLAIDPADGSVWGADPTARKLIHLSPGGEALSVPALPERPWGTVVFDADGRMMLGVHTRRGPAPDDILGAANLVRLEGEGWRGFTLRSDGGHAGFHQVSSIALKGAVAAHLAEGGRRIFRHDLDADRPLDPLLDMESGGGEGRVFGVCALAEGWLAATGDSVLHLEEQGRIVARWSMPSERGWTRVTPAKNGEEFFVNNFLEGVIERRRVADGQVVARHDIGRKCALCGVAEV</sequence>
<keyword evidence="2" id="KW-1185">Reference proteome</keyword>
<name>A0A7W9B6A5_9SPHN</name>
<evidence type="ECO:0000313" key="2">
    <source>
        <dbReference type="Proteomes" id="UP000537161"/>
    </source>
</evidence>
<dbReference type="SUPFAM" id="SSF63829">
    <property type="entry name" value="Calcium-dependent phosphotriesterase"/>
    <property type="match status" value="1"/>
</dbReference>
<proteinExistence type="predicted"/>
<dbReference type="Proteomes" id="UP000537161">
    <property type="component" value="Unassembled WGS sequence"/>
</dbReference>
<comment type="caution">
    <text evidence="1">The sequence shown here is derived from an EMBL/GenBank/DDBJ whole genome shotgun (WGS) entry which is preliminary data.</text>
</comment>
<protein>
    <submittedName>
        <fullName evidence="1">Uncharacterized protein</fullName>
    </submittedName>
</protein>
<organism evidence="1 2">
    <name type="scientific">Sphingopyxis panaciterrulae</name>
    <dbReference type="NCBI Taxonomy" id="462372"/>
    <lineage>
        <taxon>Bacteria</taxon>
        <taxon>Pseudomonadati</taxon>
        <taxon>Pseudomonadota</taxon>
        <taxon>Alphaproteobacteria</taxon>
        <taxon>Sphingomonadales</taxon>
        <taxon>Sphingomonadaceae</taxon>
        <taxon>Sphingopyxis</taxon>
    </lineage>
</organism>
<reference evidence="1 2" key="1">
    <citation type="submission" date="2020-08" db="EMBL/GenBank/DDBJ databases">
        <title>Genomic Encyclopedia of Type Strains, Phase IV (KMG-IV): sequencing the most valuable type-strain genomes for metagenomic binning, comparative biology and taxonomic classification.</title>
        <authorList>
            <person name="Goeker M."/>
        </authorList>
    </citation>
    <scope>NUCLEOTIDE SEQUENCE [LARGE SCALE GENOMIC DNA]</scope>
    <source>
        <strain evidence="1 2">DSM 27163</strain>
    </source>
</reference>
<dbReference type="AlphaFoldDB" id="A0A7W9B6A5"/>